<name>A0A9D1DPH4_9FIRM</name>
<keyword evidence="3 7" id="KW-0547">Nucleotide-binding</keyword>
<comment type="catalytic activity">
    <reaction evidence="7">
        <text>shikimate + ATP = 3-phosphoshikimate + ADP + H(+)</text>
        <dbReference type="Rhea" id="RHEA:13121"/>
        <dbReference type="ChEBI" id="CHEBI:15378"/>
        <dbReference type="ChEBI" id="CHEBI:30616"/>
        <dbReference type="ChEBI" id="CHEBI:36208"/>
        <dbReference type="ChEBI" id="CHEBI:145989"/>
        <dbReference type="ChEBI" id="CHEBI:456216"/>
        <dbReference type="EC" id="2.7.1.71"/>
    </reaction>
</comment>
<keyword evidence="7" id="KW-0460">Magnesium</keyword>
<dbReference type="Proteomes" id="UP000886785">
    <property type="component" value="Unassembled WGS sequence"/>
</dbReference>
<keyword evidence="5 7" id="KW-0067">ATP-binding</keyword>
<keyword evidence="6 7" id="KW-0057">Aromatic amino acid biosynthesis</keyword>
<evidence type="ECO:0000256" key="2">
    <source>
        <dbReference type="ARBA" id="ARBA00022679"/>
    </source>
</evidence>
<dbReference type="GO" id="GO:0004765">
    <property type="term" value="F:shikimate kinase activity"/>
    <property type="evidence" value="ECO:0007669"/>
    <property type="project" value="UniProtKB-UniRule"/>
</dbReference>
<dbReference type="EMBL" id="DVHF01000033">
    <property type="protein sequence ID" value="HIR56522.1"/>
    <property type="molecule type" value="Genomic_DNA"/>
</dbReference>
<comment type="caution">
    <text evidence="7">Lacks conserved residue(s) required for the propagation of feature annotation.</text>
</comment>
<evidence type="ECO:0000256" key="1">
    <source>
        <dbReference type="ARBA" id="ARBA00022605"/>
    </source>
</evidence>
<evidence type="ECO:0000313" key="9">
    <source>
        <dbReference type="Proteomes" id="UP000886785"/>
    </source>
</evidence>
<comment type="pathway">
    <text evidence="7">Metabolic intermediate biosynthesis; chorismate biosynthesis; chorismate from D-erythrose 4-phosphate and phosphoenolpyruvate: step 5/7.</text>
</comment>
<comment type="similarity">
    <text evidence="7">Belongs to the shikimate kinase family.</text>
</comment>
<keyword evidence="7" id="KW-0963">Cytoplasm</keyword>
<evidence type="ECO:0000256" key="5">
    <source>
        <dbReference type="ARBA" id="ARBA00022840"/>
    </source>
</evidence>
<organism evidence="8 9">
    <name type="scientific">Candidatus Gallacutalibacter pullicola</name>
    <dbReference type="NCBI Taxonomy" id="2840830"/>
    <lineage>
        <taxon>Bacteria</taxon>
        <taxon>Bacillati</taxon>
        <taxon>Bacillota</taxon>
        <taxon>Clostridia</taxon>
        <taxon>Eubacteriales</taxon>
        <taxon>Candidatus Gallacutalibacter</taxon>
    </lineage>
</organism>
<comment type="cofactor">
    <cofactor evidence="7">
        <name>Mg(2+)</name>
        <dbReference type="ChEBI" id="CHEBI:18420"/>
    </cofactor>
    <text evidence="7">Binds 1 Mg(2+) ion per subunit.</text>
</comment>
<dbReference type="GO" id="GO:0009073">
    <property type="term" value="P:aromatic amino acid family biosynthetic process"/>
    <property type="evidence" value="ECO:0007669"/>
    <property type="project" value="UniProtKB-KW"/>
</dbReference>
<evidence type="ECO:0000256" key="6">
    <source>
        <dbReference type="ARBA" id="ARBA00023141"/>
    </source>
</evidence>
<dbReference type="InterPro" id="IPR000623">
    <property type="entry name" value="Shikimate_kinase/TSH1"/>
</dbReference>
<dbReference type="GO" id="GO:0009423">
    <property type="term" value="P:chorismate biosynthetic process"/>
    <property type="evidence" value="ECO:0007669"/>
    <property type="project" value="UniProtKB-UniRule"/>
</dbReference>
<sequence length="177" mass="19459">MMAPRKNIVLCGFMGSGKSTVGKLLSRRLNMEFIDMDDYIEQQQGMEIREIFASMGEAAFRRMETEAAEELSATGGHVIAAGGGTLLSTQNVEILRRNGIIVLLDAPLDALQQRLKRDRTRPLLQKPDREKVIRELHAQRMPLYRAACTLSVNAGQPPAQVAEDIAAAVADNIQAQA</sequence>
<evidence type="ECO:0000256" key="7">
    <source>
        <dbReference type="HAMAP-Rule" id="MF_00109"/>
    </source>
</evidence>
<dbReference type="PANTHER" id="PTHR21087">
    <property type="entry name" value="SHIKIMATE KINASE"/>
    <property type="match status" value="1"/>
</dbReference>
<dbReference type="EC" id="2.7.1.71" evidence="7"/>
<reference evidence="8" key="1">
    <citation type="submission" date="2020-10" db="EMBL/GenBank/DDBJ databases">
        <authorList>
            <person name="Gilroy R."/>
        </authorList>
    </citation>
    <scope>NUCLEOTIDE SEQUENCE</scope>
    <source>
        <strain evidence="8">ChiSjej1B19-7085</strain>
    </source>
</reference>
<dbReference type="CDD" id="cd00464">
    <property type="entry name" value="SK"/>
    <property type="match status" value="1"/>
</dbReference>
<keyword evidence="4 7" id="KW-0418">Kinase</keyword>
<protein>
    <recommendedName>
        <fullName evidence="7">Shikimate kinase</fullName>
        <shortName evidence="7">SK</shortName>
        <ecNumber evidence="7">2.7.1.71</ecNumber>
    </recommendedName>
</protein>
<dbReference type="InterPro" id="IPR031322">
    <property type="entry name" value="Shikimate/glucono_kinase"/>
</dbReference>
<feature type="binding site" evidence="7">
    <location>
        <position position="19"/>
    </location>
    <ligand>
        <name>Mg(2+)</name>
        <dbReference type="ChEBI" id="CHEBI:18420"/>
    </ligand>
</feature>
<dbReference type="PRINTS" id="PR01100">
    <property type="entry name" value="SHIKIMTKNASE"/>
</dbReference>
<comment type="function">
    <text evidence="7">Catalyzes the specific phosphorylation of the 3-hydroxyl group of shikimic acid using ATP as a cosubstrate.</text>
</comment>
<evidence type="ECO:0000256" key="3">
    <source>
        <dbReference type="ARBA" id="ARBA00022741"/>
    </source>
</evidence>
<feature type="binding site" evidence="7">
    <location>
        <begin position="15"/>
        <end position="20"/>
    </location>
    <ligand>
        <name>ATP</name>
        <dbReference type="ChEBI" id="CHEBI:30616"/>
    </ligand>
</feature>
<dbReference type="Gene3D" id="3.40.50.300">
    <property type="entry name" value="P-loop containing nucleotide triphosphate hydrolases"/>
    <property type="match status" value="1"/>
</dbReference>
<dbReference type="GO" id="GO:0000287">
    <property type="term" value="F:magnesium ion binding"/>
    <property type="evidence" value="ECO:0007669"/>
    <property type="project" value="UniProtKB-UniRule"/>
</dbReference>
<dbReference type="GO" id="GO:0005829">
    <property type="term" value="C:cytosol"/>
    <property type="evidence" value="ECO:0007669"/>
    <property type="project" value="TreeGrafter"/>
</dbReference>
<comment type="subcellular location">
    <subcellularLocation>
        <location evidence="7">Cytoplasm</location>
    </subcellularLocation>
</comment>
<feature type="binding site" evidence="7">
    <location>
        <position position="83"/>
    </location>
    <ligand>
        <name>substrate</name>
    </ligand>
</feature>
<evidence type="ECO:0000313" key="8">
    <source>
        <dbReference type="EMBL" id="HIR56522.1"/>
    </source>
</evidence>
<dbReference type="GO" id="GO:0005524">
    <property type="term" value="F:ATP binding"/>
    <property type="evidence" value="ECO:0007669"/>
    <property type="project" value="UniProtKB-UniRule"/>
</dbReference>
<dbReference type="Pfam" id="PF01202">
    <property type="entry name" value="SKI"/>
    <property type="match status" value="1"/>
</dbReference>
<accession>A0A9D1DPH4</accession>
<dbReference type="GO" id="GO:0008652">
    <property type="term" value="P:amino acid biosynthetic process"/>
    <property type="evidence" value="ECO:0007669"/>
    <property type="project" value="UniProtKB-KW"/>
</dbReference>
<keyword evidence="7" id="KW-0479">Metal-binding</keyword>
<dbReference type="AlphaFoldDB" id="A0A9D1DPH4"/>
<dbReference type="InterPro" id="IPR027417">
    <property type="entry name" value="P-loop_NTPase"/>
</dbReference>
<reference evidence="8" key="2">
    <citation type="journal article" date="2021" name="PeerJ">
        <title>Extensive microbial diversity within the chicken gut microbiome revealed by metagenomics and culture.</title>
        <authorList>
            <person name="Gilroy R."/>
            <person name="Ravi A."/>
            <person name="Getino M."/>
            <person name="Pursley I."/>
            <person name="Horton D.L."/>
            <person name="Alikhan N.F."/>
            <person name="Baker D."/>
            <person name="Gharbi K."/>
            <person name="Hall N."/>
            <person name="Watson M."/>
            <person name="Adriaenssens E.M."/>
            <person name="Foster-Nyarko E."/>
            <person name="Jarju S."/>
            <person name="Secka A."/>
            <person name="Antonio M."/>
            <person name="Oren A."/>
            <person name="Chaudhuri R.R."/>
            <person name="La Ragione R."/>
            <person name="Hildebrand F."/>
            <person name="Pallen M.J."/>
        </authorList>
    </citation>
    <scope>NUCLEOTIDE SEQUENCE</scope>
    <source>
        <strain evidence="8">ChiSjej1B19-7085</strain>
    </source>
</reference>
<feature type="binding site" evidence="7">
    <location>
        <position position="37"/>
    </location>
    <ligand>
        <name>substrate</name>
    </ligand>
</feature>
<feature type="binding site" evidence="7">
    <location>
        <position position="61"/>
    </location>
    <ligand>
        <name>substrate</name>
    </ligand>
</feature>
<keyword evidence="2 7" id="KW-0808">Transferase</keyword>
<comment type="subunit">
    <text evidence="7">Monomer.</text>
</comment>
<gene>
    <name evidence="7" type="primary">aroK</name>
    <name evidence="8" type="ORF">IAA54_02555</name>
</gene>
<proteinExistence type="inferred from homology"/>
<feature type="binding site" evidence="7">
    <location>
        <position position="121"/>
    </location>
    <ligand>
        <name>ATP</name>
        <dbReference type="ChEBI" id="CHEBI:30616"/>
    </ligand>
</feature>
<keyword evidence="1 7" id="KW-0028">Amino-acid biosynthesis</keyword>
<dbReference type="PANTHER" id="PTHR21087:SF16">
    <property type="entry name" value="SHIKIMATE KINASE 1, CHLOROPLASTIC"/>
    <property type="match status" value="1"/>
</dbReference>
<dbReference type="SUPFAM" id="SSF52540">
    <property type="entry name" value="P-loop containing nucleoside triphosphate hydrolases"/>
    <property type="match status" value="1"/>
</dbReference>
<dbReference type="HAMAP" id="MF_00109">
    <property type="entry name" value="Shikimate_kinase"/>
    <property type="match status" value="1"/>
</dbReference>
<feature type="binding site" evidence="7">
    <location>
        <position position="140"/>
    </location>
    <ligand>
        <name>substrate</name>
    </ligand>
</feature>
<evidence type="ECO:0000256" key="4">
    <source>
        <dbReference type="ARBA" id="ARBA00022777"/>
    </source>
</evidence>
<comment type="caution">
    <text evidence="8">The sequence shown here is derived from an EMBL/GenBank/DDBJ whole genome shotgun (WGS) entry which is preliminary data.</text>
</comment>